<dbReference type="RefSeq" id="XP_033663716.1">
    <property type="nucleotide sequence ID" value="XM_033818001.1"/>
</dbReference>
<dbReference type="PANTHER" id="PTHR12560:SF0">
    <property type="entry name" value="LD18904P"/>
    <property type="match status" value="1"/>
</dbReference>
<keyword evidence="11" id="KW-1185">Reference proteome</keyword>
<evidence type="ECO:0000313" key="11">
    <source>
        <dbReference type="Proteomes" id="UP000799537"/>
    </source>
</evidence>
<feature type="region of interest" description="Disordered" evidence="7">
    <location>
        <begin position="498"/>
        <end position="519"/>
    </location>
</feature>
<feature type="transmembrane region" description="Helical" evidence="8">
    <location>
        <begin position="73"/>
        <end position="90"/>
    </location>
</feature>
<reference evidence="10" key="1">
    <citation type="journal article" date="2020" name="Stud. Mycol.">
        <title>101 Dothideomycetes genomes: a test case for predicting lifestyles and emergence of pathogens.</title>
        <authorList>
            <person name="Haridas S."/>
            <person name="Albert R."/>
            <person name="Binder M."/>
            <person name="Bloem J."/>
            <person name="Labutti K."/>
            <person name="Salamov A."/>
            <person name="Andreopoulos B."/>
            <person name="Baker S."/>
            <person name="Barry K."/>
            <person name="Bills G."/>
            <person name="Bluhm B."/>
            <person name="Cannon C."/>
            <person name="Castanera R."/>
            <person name="Culley D."/>
            <person name="Daum C."/>
            <person name="Ezra D."/>
            <person name="Gonzalez J."/>
            <person name="Henrissat B."/>
            <person name="Kuo A."/>
            <person name="Liang C."/>
            <person name="Lipzen A."/>
            <person name="Lutzoni F."/>
            <person name="Magnuson J."/>
            <person name="Mondo S."/>
            <person name="Nolan M."/>
            <person name="Ohm R."/>
            <person name="Pangilinan J."/>
            <person name="Park H.-J."/>
            <person name="Ramirez L."/>
            <person name="Alfaro M."/>
            <person name="Sun H."/>
            <person name="Tritt A."/>
            <person name="Yoshinaga Y."/>
            <person name="Zwiers L.-H."/>
            <person name="Turgeon B."/>
            <person name="Goodwin S."/>
            <person name="Spatafora J."/>
            <person name="Crous P."/>
            <person name="Grigoriev I."/>
        </authorList>
    </citation>
    <scope>NUCLEOTIDE SEQUENCE</scope>
    <source>
        <strain evidence="10">ATCC 36951</strain>
    </source>
</reference>
<feature type="compositionally biased region" description="Acidic residues" evidence="7">
    <location>
        <begin position="414"/>
        <end position="423"/>
    </location>
</feature>
<dbReference type="GO" id="GO:0016020">
    <property type="term" value="C:membrane"/>
    <property type="evidence" value="ECO:0007669"/>
    <property type="project" value="UniProtKB-SubCell"/>
</dbReference>
<protein>
    <recommendedName>
        <fullName evidence="9">TLC domain-containing protein</fullName>
    </recommendedName>
</protein>
<dbReference type="OrthoDB" id="537032at2759"/>
<feature type="compositionally biased region" description="Pro residues" evidence="7">
    <location>
        <begin position="11"/>
        <end position="26"/>
    </location>
</feature>
<evidence type="ECO:0000259" key="9">
    <source>
        <dbReference type="PROSITE" id="PS50922"/>
    </source>
</evidence>
<dbReference type="InterPro" id="IPR016439">
    <property type="entry name" value="Lag1/Lac1-like"/>
</dbReference>
<dbReference type="InterPro" id="IPR006634">
    <property type="entry name" value="TLC-dom"/>
</dbReference>
<comment type="similarity">
    <text evidence="2">Belongs to the sphingosine N-acyltransferase family.</text>
</comment>
<feature type="transmembrane region" description="Helical" evidence="8">
    <location>
        <begin position="375"/>
        <end position="399"/>
    </location>
</feature>
<sequence length="519" mass="58722">MATHLEAGPPSLCPPSPSVSNTPPPQRELNIEDVAVCASPGEFVQAKRKNTLSSKDQESIWSALRKVAMEHQLGLSLNFMLLLAMSHVMFPSLRNMTSACFTLSYPTEESGQYGQGPRDMYLVGSCIVYFMAFRAFMLDYVLMPIASYCGIGRRKGRVRFAEQAYMLIYYTIYWLWGLYLFVQDTPSHVNSTESLLISMWRDFPRLTMPLGIKLYYLTQFAFWIQQIVVIHLEEARKDHYQMLTHHFVTCMLMLGSYGYRQWRVGNAILVCMDSVDLALPLAKILRYLGLQTACDCMFGVFVITWIAARHVAYMAIVWSIYAHVNVKTMPYGLYSTITGERLSTSGGQNLMDNLMQPLSRPDAKTISFNANIKTLFLSLLMALQAITIVWFVMIVRVVIRVIRGQGADDTRSDGEDEEDEELENGPFQPSKPTVPITAEAEKPRFIEVETTSEEVTWPTRKGSTSNSRKKSKGISSGLNLGEHKEILNRIGCLSEEQLAREREKRTDSASPRPQSAGKR</sequence>
<feature type="region of interest" description="Disordered" evidence="7">
    <location>
        <begin position="407"/>
        <end position="478"/>
    </location>
</feature>
<dbReference type="EMBL" id="ML993611">
    <property type="protein sequence ID" value="KAF2162827.1"/>
    <property type="molecule type" value="Genomic_DNA"/>
</dbReference>
<dbReference type="PROSITE" id="PS50922">
    <property type="entry name" value="TLC"/>
    <property type="match status" value="1"/>
</dbReference>
<feature type="compositionally biased region" description="Basic and acidic residues" evidence="7">
    <location>
        <begin position="498"/>
        <end position="507"/>
    </location>
</feature>
<feature type="region of interest" description="Disordered" evidence="7">
    <location>
        <begin position="1"/>
        <end position="27"/>
    </location>
</feature>
<keyword evidence="3 6" id="KW-0812">Transmembrane</keyword>
<proteinExistence type="inferred from homology"/>
<evidence type="ECO:0000256" key="7">
    <source>
        <dbReference type="SAM" id="MobiDB-lite"/>
    </source>
</evidence>
<dbReference type="GO" id="GO:0050291">
    <property type="term" value="F:sphingosine N-acyltransferase activity"/>
    <property type="evidence" value="ECO:0007669"/>
    <property type="project" value="InterPro"/>
</dbReference>
<name>A0A6A6C6L5_ZASCE</name>
<accession>A0A6A6C6L5</accession>
<dbReference type="AlphaFoldDB" id="A0A6A6C6L5"/>
<evidence type="ECO:0000256" key="1">
    <source>
        <dbReference type="ARBA" id="ARBA00004141"/>
    </source>
</evidence>
<evidence type="ECO:0000256" key="2">
    <source>
        <dbReference type="ARBA" id="ARBA00009808"/>
    </source>
</evidence>
<dbReference type="GO" id="GO:0046513">
    <property type="term" value="P:ceramide biosynthetic process"/>
    <property type="evidence" value="ECO:0007669"/>
    <property type="project" value="InterPro"/>
</dbReference>
<dbReference type="Pfam" id="PF03798">
    <property type="entry name" value="TRAM_LAG1_CLN8"/>
    <property type="match status" value="1"/>
</dbReference>
<feature type="transmembrane region" description="Helical" evidence="8">
    <location>
        <begin position="297"/>
        <end position="321"/>
    </location>
</feature>
<keyword evidence="4 8" id="KW-1133">Transmembrane helix</keyword>
<evidence type="ECO:0000313" key="10">
    <source>
        <dbReference type="EMBL" id="KAF2162827.1"/>
    </source>
</evidence>
<dbReference type="SMART" id="SM00724">
    <property type="entry name" value="TLC"/>
    <property type="match status" value="1"/>
</dbReference>
<dbReference type="GeneID" id="54571273"/>
<evidence type="ECO:0000256" key="3">
    <source>
        <dbReference type="ARBA" id="ARBA00022692"/>
    </source>
</evidence>
<organism evidence="10 11">
    <name type="scientific">Zasmidium cellare ATCC 36951</name>
    <dbReference type="NCBI Taxonomy" id="1080233"/>
    <lineage>
        <taxon>Eukaryota</taxon>
        <taxon>Fungi</taxon>
        <taxon>Dikarya</taxon>
        <taxon>Ascomycota</taxon>
        <taxon>Pezizomycotina</taxon>
        <taxon>Dothideomycetes</taxon>
        <taxon>Dothideomycetidae</taxon>
        <taxon>Mycosphaerellales</taxon>
        <taxon>Mycosphaerellaceae</taxon>
        <taxon>Zasmidium</taxon>
    </lineage>
</organism>
<feature type="transmembrane region" description="Helical" evidence="8">
    <location>
        <begin position="214"/>
        <end position="230"/>
    </location>
</feature>
<evidence type="ECO:0000256" key="4">
    <source>
        <dbReference type="ARBA" id="ARBA00022989"/>
    </source>
</evidence>
<feature type="transmembrane region" description="Helical" evidence="8">
    <location>
        <begin position="164"/>
        <end position="182"/>
    </location>
</feature>
<dbReference type="Proteomes" id="UP000799537">
    <property type="component" value="Unassembled WGS sequence"/>
</dbReference>
<dbReference type="PANTHER" id="PTHR12560">
    <property type="entry name" value="LONGEVITY ASSURANCE FACTOR 1 LAG1"/>
    <property type="match status" value="1"/>
</dbReference>
<evidence type="ECO:0000256" key="8">
    <source>
        <dbReference type="SAM" id="Phobius"/>
    </source>
</evidence>
<evidence type="ECO:0000256" key="5">
    <source>
        <dbReference type="ARBA" id="ARBA00023136"/>
    </source>
</evidence>
<evidence type="ECO:0000256" key="6">
    <source>
        <dbReference type="PROSITE-ProRule" id="PRU00205"/>
    </source>
</evidence>
<feature type="transmembrane region" description="Helical" evidence="8">
    <location>
        <begin position="120"/>
        <end position="143"/>
    </location>
</feature>
<keyword evidence="5 6" id="KW-0472">Membrane</keyword>
<feature type="domain" description="TLC" evidence="9">
    <location>
        <begin position="155"/>
        <end position="403"/>
    </location>
</feature>
<comment type="subcellular location">
    <subcellularLocation>
        <location evidence="1">Membrane</location>
        <topology evidence="1">Multi-pass membrane protein</topology>
    </subcellularLocation>
</comment>
<gene>
    <name evidence="10" type="ORF">M409DRAFT_68822</name>
</gene>